<feature type="domain" description="Glycoside hydrolase family 9" evidence="12">
    <location>
        <begin position="20"/>
        <end position="436"/>
    </location>
</feature>
<sequence>MLPLILLAICLISTGQAYDYNDVIKKSILFFEAERSGDLPNDNRIDYRGDSAMGDKGFNNEDLTGGWYDAGDHVKFGLPMASSATLLAWGIIEFGGAYSAAGQYNNALDEIRWATDYFLKCHVSPNQLYVQVGDGNADHAYWGRPEDMTMSRPALRVTKTNPGSDVAGETAAALAAASIVFKNSDRSYSNELLDHAKTLFDFADQNRGKYTDSLSGPGSFYRSSGYNDELAWAAIWLYRATGTQSYLTKAKSLYSSGTPWALSWDDKNAGVQMLMYQLTGSNDYKNAVIGFLDSWQPGRMTYTPKGLAWRSEWGPLRYAANTAFIAAIACRDNINGNKYCSFVEQQIHYMLGSTGRSFVVGFGNNPPQRPHHRSSSCPDQPQSCSWNEYNSASANPQTLQGALVGGPDQYDNYNDKRDDYISNEVACDYNAGFQSAVAGLKQLVMDGSKEIVNPSAMLPLILLTICLISTGQAYDYCDVLHKSILFFEAERSGELPNDNNIDYRGDSAMGDKGNNNEDLTGGWYDAGDHVKFGLPMAASTTLLAWGIIEFEGVYNACGEYNHALDQIRWATDYFIKCHVSNNELYIQVGDGHVDHAYWGRPEEMTMDRPALKVTASLPGSDVVGETAAALAAASIVFKDNDSSYSNELLDHAKTLFDFADQYRGKYTDSLSEPGSFYRSYGYNDELAWAAAWLYKATGTQSYLTKATSFYSSGTPWALSWDDKNAGVQMLMYQLTGSNDYKNAVIGFLDSWQPGSITYTPNGLAWRSEWGPLRYSANTAFIAAMACRDNINGNKYCSFVEQQIHYMLGSTGRSFVVGFGNNPPQRPHHRSSSCPDQPQSCSWNEYNSASANPQTLYGALVGGPDEYDNYNDDRGDYISNEVACDYNAGFQSAVAGIKQLVTDGKI</sequence>
<dbReference type="SUPFAM" id="SSF48208">
    <property type="entry name" value="Six-hairpin glycosidases"/>
    <property type="match status" value="2"/>
</dbReference>
<dbReference type="Pfam" id="PF00759">
    <property type="entry name" value="Glyco_hydro_9"/>
    <property type="match status" value="2"/>
</dbReference>
<reference evidence="13" key="2">
    <citation type="submission" date="2021-01" db="UniProtKB">
        <authorList>
            <consortium name="EnsemblMetazoa"/>
        </authorList>
    </citation>
    <scope>IDENTIFICATION</scope>
</reference>
<feature type="active site" evidence="8">
    <location>
        <position position="371"/>
    </location>
</feature>
<protein>
    <recommendedName>
        <fullName evidence="10">Endoglucanase</fullName>
        <ecNumber evidence="10">3.2.1.4</ecNumber>
    </recommendedName>
</protein>
<evidence type="ECO:0000256" key="3">
    <source>
        <dbReference type="ARBA" id="ARBA00022801"/>
    </source>
</evidence>
<dbReference type="InterPro" id="IPR012341">
    <property type="entry name" value="6hp_glycosidase-like_sf"/>
</dbReference>
<keyword evidence="10" id="KW-0732">Signal</keyword>
<organism evidence="13 14">
    <name type="scientific">Strongylocentrotus purpuratus</name>
    <name type="common">Purple sea urchin</name>
    <dbReference type="NCBI Taxonomy" id="7668"/>
    <lineage>
        <taxon>Eukaryota</taxon>
        <taxon>Metazoa</taxon>
        <taxon>Echinodermata</taxon>
        <taxon>Eleutherozoa</taxon>
        <taxon>Echinozoa</taxon>
        <taxon>Echinoidea</taxon>
        <taxon>Euechinoidea</taxon>
        <taxon>Echinacea</taxon>
        <taxon>Camarodonta</taxon>
        <taxon>Echinidea</taxon>
        <taxon>Strongylocentrotidae</taxon>
        <taxon>Strongylocentrotus</taxon>
    </lineage>
</organism>
<evidence type="ECO:0000313" key="13">
    <source>
        <dbReference type="EnsemblMetazoa" id="XP_782526"/>
    </source>
</evidence>
<feature type="active site" evidence="9">
    <location>
        <position position="415"/>
    </location>
</feature>
<evidence type="ECO:0000256" key="1">
    <source>
        <dbReference type="ARBA" id="ARBA00000966"/>
    </source>
</evidence>
<dbReference type="GO" id="GO:0008810">
    <property type="term" value="F:cellulase activity"/>
    <property type="evidence" value="ECO:0007669"/>
    <property type="project" value="UniProtKB-EC"/>
</dbReference>
<feature type="active site" evidence="9">
    <location>
        <position position="871"/>
    </location>
</feature>
<dbReference type="OrthoDB" id="10257085at2759"/>
<dbReference type="OMA" id="AYQRANQ"/>
<dbReference type="InterPro" id="IPR001701">
    <property type="entry name" value="Glyco_hydro_9"/>
</dbReference>
<dbReference type="InterPro" id="IPR008928">
    <property type="entry name" value="6-hairpin_glycosidase_sf"/>
</dbReference>
<dbReference type="Proteomes" id="UP000007110">
    <property type="component" value="Unassembled WGS sequence"/>
</dbReference>
<feature type="domain" description="Glycoside hydrolase family 9" evidence="12">
    <location>
        <begin position="476"/>
        <end position="892"/>
    </location>
</feature>
<keyword evidence="6 8" id="KW-0326">Glycosidase</keyword>
<dbReference type="AlphaFoldDB" id="A0A7M7TGE8"/>
<dbReference type="PROSITE" id="PS00592">
    <property type="entry name" value="GH9_2"/>
    <property type="match status" value="2"/>
</dbReference>
<dbReference type="EnsemblMetazoa" id="XM_777433">
    <property type="protein sequence ID" value="XP_782526"/>
    <property type="gene ID" value="LOC577189"/>
</dbReference>
<dbReference type="EC" id="3.2.1.4" evidence="10"/>
<keyword evidence="3 8" id="KW-0378">Hydrolase</keyword>
<dbReference type="InterPro" id="IPR033126">
    <property type="entry name" value="Glyco_hydro_9_Asp/Glu_AS"/>
</dbReference>
<accession>A0A7M7TGE8</accession>
<evidence type="ECO:0000256" key="4">
    <source>
        <dbReference type="ARBA" id="ARBA00023001"/>
    </source>
</evidence>
<dbReference type="InParanoid" id="A0A7M7TGE8"/>
<feature type="active site" evidence="9">
    <location>
        <position position="424"/>
    </location>
</feature>
<dbReference type="InterPro" id="IPR018221">
    <property type="entry name" value="Glyco_hydro_9_His_AS"/>
</dbReference>
<name>A0A7M7TGE8_STRPU</name>
<comment type="similarity">
    <text evidence="2 8 10">Belongs to the glycosyl hydrolase 9 (cellulase E) family.</text>
</comment>
<keyword evidence="5 8" id="KW-0119">Carbohydrate metabolism</keyword>
<evidence type="ECO:0000259" key="12">
    <source>
        <dbReference type="Pfam" id="PF00759"/>
    </source>
</evidence>
<dbReference type="PROSITE" id="PS00698">
    <property type="entry name" value="GH9_3"/>
    <property type="match status" value="2"/>
</dbReference>
<feature type="active site" evidence="9">
    <location>
        <position position="880"/>
    </location>
</feature>
<evidence type="ECO:0000313" key="14">
    <source>
        <dbReference type="Proteomes" id="UP000007110"/>
    </source>
</evidence>
<feature type="region of interest" description="Disordered" evidence="11">
    <location>
        <begin position="363"/>
        <end position="382"/>
    </location>
</feature>
<evidence type="ECO:0000256" key="11">
    <source>
        <dbReference type="SAM" id="MobiDB-lite"/>
    </source>
</evidence>
<dbReference type="PANTHER" id="PTHR22298">
    <property type="entry name" value="ENDO-1,4-BETA-GLUCANASE"/>
    <property type="match status" value="1"/>
</dbReference>
<dbReference type="FunFam" id="1.50.10.10:FF:000020">
    <property type="entry name" value="Endoglucanase"/>
    <property type="match status" value="2"/>
</dbReference>
<evidence type="ECO:0000256" key="9">
    <source>
        <dbReference type="PROSITE-ProRule" id="PRU10060"/>
    </source>
</evidence>
<comment type="catalytic activity">
    <reaction evidence="1 10">
        <text>Endohydrolysis of (1-&gt;4)-beta-D-glucosidic linkages in cellulose, lichenin and cereal beta-D-glucans.</text>
        <dbReference type="EC" id="3.2.1.4"/>
    </reaction>
</comment>
<evidence type="ECO:0000256" key="2">
    <source>
        <dbReference type="ARBA" id="ARBA00007072"/>
    </source>
</evidence>
<dbReference type="GO" id="GO:0030245">
    <property type="term" value="P:cellulose catabolic process"/>
    <property type="evidence" value="ECO:0007669"/>
    <property type="project" value="UniProtKB-KW"/>
</dbReference>
<evidence type="ECO:0000256" key="10">
    <source>
        <dbReference type="RuleBase" id="RU361166"/>
    </source>
</evidence>
<dbReference type="GeneID" id="577189"/>
<feature type="active site" evidence="8">
    <location>
        <position position="827"/>
    </location>
</feature>
<evidence type="ECO:0000256" key="8">
    <source>
        <dbReference type="PROSITE-ProRule" id="PRU10059"/>
    </source>
</evidence>
<dbReference type="RefSeq" id="XP_782526.3">
    <property type="nucleotide sequence ID" value="XM_777433.5"/>
</dbReference>
<feature type="chain" id="PRO_5029940426" description="Endoglucanase" evidence="10">
    <location>
        <begin position="18"/>
        <end position="905"/>
    </location>
</feature>
<keyword evidence="4 10" id="KW-0136">Cellulose degradation</keyword>
<evidence type="ECO:0000256" key="6">
    <source>
        <dbReference type="ARBA" id="ARBA00023295"/>
    </source>
</evidence>
<dbReference type="KEGG" id="spu:577189"/>
<dbReference type="Gene3D" id="1.50.10.10">
    <property type="match status" value="2"/>
</dbReference>
<feature type="signal peptide" evidence="10">
    <location>
        <begin position="1"/>
        <end position="17"/>
    </location>
</feature>
<keyword evidence="14" id="KW-1185">Reference proteome</keyword>
<proteinExistence type="inferred from homology"/>
<keyword evidence="7 8" id="KW-0624">Polysaccharide degradation</keyword>
<evidence type="ECO:0000256" key="7">
    <source>
        <dbReference type="ARBA" id="ARBA00023326"/>
    </source>
</evidence>
<reference evidence="14" key="1">
    <citation type="submission" date="2015-02" db="EMBL/GenBank/DDBJ databases">
        <title>Genome sequencing for Strongylocentrotus purpuratus.</title>
        <authorList>
            <person name="Murali S."/>
            <person name="Liu Y."/>
            <person name="Vee V."/>
            <person name="English A."/>
            <person name="Wang M."/>
            <person name="Skinner E."/>
            <person name="Han Y."/>
            <person name="Muzny D.M."/>
            <person name="Worley K.C."/>
            <person name="Gibbs R.A."/>
        </authorList>
    </citation>
    <scope>NUCLEOTIDE SEQUENCE</scope>
</reference>
<evidence type="ECO:0000256" key="5">
    <source>
        <dbReference type="ARBA" id="ARBA00023277"/>
    </source>
</evidence>